<organism evidence="1 2">
    <name type="scientific">Sphaerodactylus townsendi</name>
    <dbReference type="NCBI Taxonomy" id="933632"/>
    <lineage>
        <taxon>Eukaryota</taxon>
        <taxon>Metazoa</taxon>
        <taxon>Chordata</taxon>
        <taxon>Craniata</taxon>
        <taxon>Vertebrata</taxon>
        <taxon>Euteleostomi</taxon>
        <taxon>Lepidosauria</taxon>
        <taxon>Squamata</taxon>
        <taxon>Bifurcata</taxon>
        <taxon>Gekkota</taxon>
        <taxon>Sphaerodactylidae</taxon>
        <taxon>Sphaerodactylus</taxon>
    </lineage>
</organism>
<name>A0ACB8FIA2_9SAUR</name>
<dbReference type="EMBL" id="CM037617">
    <property type="protein sequence ID" value="KAH8004985.1"/>
    <property type="molecule type" value="Genomic_DNA"/>
</dbReference>
<protein>
    <submittedName>
        <fullName evidence="1">Uncharacterized protein</fullName>
    </submittedName>
</protein>
<evidence type="ECO:0000313" key="1">
    <source>
        <dbReference type="EMBL" id="KAH8004985.1"/>
    </source>
</evidence>
<evidence type="ECO:0000313" key="2">
    <source>
        <dbReference type="Proteomes" id="UP000827872"/>
    </source>
</evidence>
<sequence>MRQTSPSYHQQHFSQLSCLWFRLGRLRTKEHESCLDLMTLHFTLESTSCCCKVTLEENHRYIRSEPSHCGLPATQPLPHPAPARGGRSGGTSSTDGPGRGLPAERLQALAADCWPGLGRSMPSAHATRTLRPRQPFKHISSALPWDVHSRRGLKSVCCVGRGHAPAESGLAVGDEGPARAPQGGRNRGRRRSWCRRTSLLRQGPDVVVAALLVAWRGAAPPWSMSPLGHKAEKCICLPWRQRGLLKGLLSVGDVGHALWNCGGQEGTPL</sequence>
<accession>A0ACB8FIA2</accession>
<proteinExistence type="predicted"/>
<gene>
    <name evidence="1" type="ORF">K3G42_021834</name>
</gene>
<keyword evidence="2" id="KW-1185">Reference proteome</keyword>
<comment type="caution">
    <text evidence="1">The sequence shown here is derived from an EMBL/GenBank/DDBJ whole genome shotgun (WGS) entry which is preliminary data.</text>
</comment>
<reference evidence="1" key="1">
    <citation type="submission" date="2021-08" db="EMBL/GenBank/DDBJ databases">
        <title>The first chromosome-level gecko genome reveals the dynamic sex chromosomes of Neotropical dwarf geckos (Sphaerodactylidae: Sphaerodactylus).</title>
        <authorList>
            <person name="Pinto B.J."/>
            <person name="Keating S.E."/>
            <person name="Gamble T."/>
        </authorList>
    </citation>
    <scope>NUCLEOTIDE SEQUENCE</scope>
    <source>
        <strain evidence="1">TG3544</strain>
    </source>
</reference>
<dbReference type="Proteomes" id="UP000827872">
    <property type="component" value="Linkage Group LG04"/>
</dbReference>